<comment type="caution">
    <text evidence="1">The sequence shown here is derived from an EMBL/GenBank/DDBJ whole genome shotgun (WGS) entry which is preliminary data.</text>
</comment>
<evidence type="ECO:0000313" key="1">
    <source>
        <dbReference type="EMBL" id="CAD8181666.1"/>
    </source>
</evidence>
<keyword evidence="2" id="KW-1185">Reference proteome</keyword>
<sequence>MIILGFINFLISYKFYKNLIFCKYQNWQLINEKDSHQRKYYQYFIYSGLIRIFKSNFQESIFSSILSLANFNKETTINTTISFFNSFYFGMQLYPFAYFYSYLSYKNLTNHLSVLEKGSKNQSFK</sequence>
<name>A0A8S1W6X3_9CILI</name>
<accession>A0A8S1W6X3</accession>
<organism evidence="1 2">
    <name type="scientific">Paramecium pentaurelia</name>
    <dbReference type="NCBI Taxonomy" id="43138"/>
    <lineage>
        <taxon>Eukaryota</taxon>
        <taxon>Sar</taxon>
        <taxon>Alveolata</taxon>
        <taxon>Ciliophora</taxon>
        <taxon>Intramacronucleata</taxon>
        <taxon>Oligohymenophorea</taxon>
        <taxon>Peniculida</taxon>
        <taxon>Parameciidae</taxon>
        <taxon>Paramecium</taxon>
    </lineage>
</organism>
<reference evidence="1" key="1">
    <citation type="submission" date="2021-01" db="EMBL/GenBank/DDBJ databases">
        <authorList>
            <consortium name="Genoscope - CEA"/>
            <person name="William W."/>
        </authorList>
    </citation>
    <scope>NUCLEOTIDE SEQUENCE</scope>
</reference>
<gene>
    <name evidence="1" type="ORF">PPENT_87.1.T0770009</name>
</gene>
<dbReference type="EMBL" id="CAJJDO010000077">
    <property type="protein sequence ID" value="CAD8181666.1"/>
    <property type="molecule type" value="Genomic_DNA"/>
</dbReference>
<dbReference type="AlphaFoldDB" id="A0A8S1W6X3"/>
<evidence type="ECO:0000313" key="2">
    <source>
        <dbReference type="Proteomes" id="UP000689195"/>
    </source>
</evidence>
<proteinExistence type="predicted"/>
<dbReference type="Proteomes" id="UP000689195">
    <property type="component" value="Unassembled WGS sequence"/>
</dbReference>
<protein>
    <submittedName>
        <fullName evidence="1">Uncharacterized protein</fullName>
    </submittedName>
</protein>